<evidence type="ECO:0000313" key="1">
    <source>
        <dbReference type="EMBL" id="KKL62727.1"/>
    </source>
</evidence>
<organism evidence="1">
    <name type="scientific">marine sediment metagenome</name>
    <dbReference type="NCBI Taxonomy" id="412755"/>
    <lineage>
        <taxon>unclassified sequences</taxon>
        <taxon>metagenomes</taxon>
        <taxon>ecological metagenomes</taxon>
    </lineage>
</organism>
<comment type="caution">
    <text evidence="1">The sequence shown here is derived from an EMBL/GenBank/DDBJ whole genome shotgun (WGS) entry which is preliminary data.</text>
</comment>
<protein>
    <submittedName>
        <fullName evidence="1">Uncharacterized protein</fullName>
    </submittedName>
</protein>
<name>A0A0F9GHQ1_9ZZZZ</name>
<gene>
    <name evidence="1" type="ORF">LCGC14_2182340</name>
</gene>
<dbReference type="EMBL" id="LAZR01028399">
    <property type="protein sequence ID" value="KKL62727.1"/>
    <property type="molecule type" value="Genomic_DNA"/>
</dbReference>
<reference evidence="1" key="1">
    <citation type="journal article" date="2015" name="Nature">
        <title>Complex archaea that bridge the gap between prokaryotes and eukaryotes.</title>
        <authorList>
            <person name="Spang A."/>
            <person name="Saw J.H."/>
            <person name="Jorgensen S.L."/>
            <person name="Zaremba-Niedzwiedzka K."/>
            <person name="Martijn J."/>
            <person name="Lind A.E."/>
            <person name="van Eijk R."/>
            <person name="Schleper C."/>
            <person name="Guy L."/>
            <person name="Ettema T.J."/>
        </authorList>
    </citation>
    <scope>NUCLEOTIDE SEQUENCE</scope>
</reference>
<feature type="non-terminal residue" evidence="1">
    <location>
        <position position="38"/>
    </location>
</feature>
<proteinExistence type="predicted"/>
<accession>A0A0F9GHQ1</accession>
<sequence>MSNPERVRIYNLEVAFFCPTCGIECKPMNWKRLFEPFG</sequence>
<dbReference type="AlphaFoldDB" id="A0A0F9GHQ1"/>